<gene>
    <name evidence="1" type="ORF">SELSPUOL_01062</name>
</gene>
<accession>C9LTQ1</accession>
<dbReference type="Proteomes" id="UP000003505">
    <property type="component" value="Unassembled WGS sequence"/>
</dbReference>
<evidence type="ECO:0000313" key="2">
    <source>
        <dbReference type="Proteomes" id="UP000003505"/>
    </source>
</evidence>
<dbReference type="EMBL" id="ACKP02000015">
    <property type="protein sequence ID" value="EEX77785.1"/>
    <property type="molecule type" value="Genomic_DNA"/>
</dbReference>
<proteinExistence type="predicted"/>
<dbReference type="AlphaFoldDB" id="C9LTQ1"/>
<organism evidence="1 2">
    <name type="scientific">Selenomonas sputigena (strain ATCC 35185 / DSM 20758 / CCUG 44933 / VPI D19B-28)</name>
    <dbReference type="NCBI Taxonomy" id="546271"/>
    <lineage>
        <taxon>Bacteria</taxon>
        <taxon>Bacillati</taxon>
        <taxon>Bacillota</taxon>
        <taxon>Negativicutes</taxon>
        <taxon>Selenomonadales</taxon>
        <taxon>Selenomonadaceae</taxon>
        <taxon>Selenomonas</taxon>
    </lineage>
</organism>
<sequence>MFNTFGGTPQGALYHQSAPRRRLRERGVIRIARIHQAIPGR</sequence>
<comment type="caution">
    <text evidence="1">The sequence shown here is derived from an EMBL/GenBank/DDBJ whole genome shotgun (WGS) entry which is preliminary data.</text>
</comment>
<evidence type="ECO:0000313" key="1">
    <source>
        <dbReference type="EMBL" id="EEX77785.1"/>
    </source>
</evidence>
<protein>
    <submittedName>
        <fullName evidence="1">Uncharacterized protein</fullName>
    </submittedName>
</protein>
<reference evidence="1 2" key="1">
    <citation type="submission" date="2009-09" db="EMBL/GenBank/DDBJ databases">
        <authorList>
            <person name="Weinstock G."/>
            <person name="Sodergren E."/>
            <person name="Clifton S."/>
            <person name="Fulton L."/>
            <person name="Fulton B."/>
            <person name="Courtney L."/>
            <person name="Fronick C."/>
            <person name="Harrison M."/>
            <person name="Strong C."/>
            <person name="Farmer C."/>
            <person name="Delahaunty K."/>
            <person name="Markovic C."/>
            <person name="Hall O."/>
            <person name="Minx P."/>
            <person name="Tomlinson C."/>
            <person name="Mitreva M."/>
            <person name="Nelson J."/>
            <person name="Hou S."/>
            <person name="Wollam A."/>
            <person name="Pepin K.H."/>
            <person name="Johnson M."/>
            <person name="Bhonagiri V."/>
            <person name="Nash W.E."/>
            <person name="Warren W."/>
            <person name="Chinwalla A."/>
            <person name="Mardis E.R."/>
            <person name="Wilson R.K."/>
        </authorList>
    </citation>
    <scope>NUCLEOTIDE SEQUENCE [LARGE SCALE GENOMIC DNA]</scope>
    <source>
        <strain evidence="2">ATCC 35185 / DSM 20758 / VPI D19B-28</strain>
    </source>
</reference>
<name>C9LTQ1_SELS3</name>